<dbReference type="AlphaFoldDB" id="A0A419V5K8"/>
<keyword evidence="2" id="KW-0732">Signal</keyword>
<keyword evidence="1" id="KW-0812">Transmembrane</keyword>
<reference evidence="3 4" key="1">
    <citation type="submission" date="2018-09" db="EMBL/GenBank/DDBJ databases">
        <title>Genomic Encyclopedia of Archaeal and Bacterial Type Strains, Phase II (KMG-II): from individual species to whole genera.</title>
        <authorList>
            <person name="Goeker M."/>
        </authorList>
    </citation>
    <scope>NUCLEOTIDE SEQUENCE [LARGE SCALE GENOMIC DNA]</scope>
    <source>
        <strain evidence="3 4">DSM 17008</strain>
    </source>
</reference>
<dbReference type="Proteomes" id="UP000285120">
    <property type="component" value="Unassembled WGS sequence"/>
</dbReference>
<comment type="caution">
    <text evidence="3">The sequence shown here is derived from an EMBL/GenBank/DDBJ whole genome shotgun (WGS) entry which is preliminary data.</text>
</comment>
<proteinExistence type="predicted"/>
<feature type="signal peptide" evidence="2">
    <location>
        <begin position="1"/>
        <end position="22"/>
    </location>
</feature>
<feature type="chain" id="PRO_5019556561" evidence="2">
    <location>
        <begin position="23"/>
        <end position="62"/>
    </location>
</feature>
<evidence type="ECO:0000313" key="4">
    <source>
        <dbReference type="Proteomes" id="UP000285120"/>
    </source>
</evidence>
<dbReference type="EMBL" id="RAPK01000007">
    <property type="protein sequence ID" value="RKD75272.1"/>
    <property type="molecule type" value="Genomic_DNA"/>
</dbReference>
<evidence type="ECO:0000256" key="2">
    <source>
        <dbReference type="SAM" id="SignalP"/>
    </source>
</evidence>
<keyword evidence="1" id="KW-0472">Membrane</keyword>
<protein>
    <submittedName>
        <fullName evidence="3">Uncharacterized protein</fullName>
    </submittedName>
</protein>
<name>A0A419V5K8_9BACL</name>
<evidence type="ECO:0000313" key="3">
    <source>
        <dbReference type="EMBL" id="RKD75272.1"/>
    </source>
</evidence>
<evidence type="ECO:0000256" key="1">
    <source>
        <dbReference type="SAM" id="Phobius"/>
    </source>
</evidence>
<accession>A0A419V5K8</accession>
<keyword evidence="4" id="KW-1185">Reference proteome</keyword>
<dbReference type="RefSeq" id="WP_120192163.1">
    <property type="nucleotide sequence ID" value="NZ_RAPK01000007.1"/>
</dbReference>
<keyword evidence="1" id="KW-1133">Transmembrane helix</keyword>
<organism evidence="3 4">
    <name type="scientific">Sinobaca qinghaiensis</name>
    <dbReference type="NCBI Taxonomy" id="342944"/>
    <lineage>
        <taxon>Bacteria</taxon>
        <taxon>Bacillati</taxon>
        <taxon>Bacillota</taxon>
        <taxon>Bacilli</taxon>
        <taxon>Bacillales</taxon>
        <taxon>Sporolactobacillaceae</taxon>
        <taxon>Sinobaca</taxon>
    </lineage>
</organism>
<gene>
    <name evidence="3" type="ORF">ATL39_0971</name>
</gene>
<sequence length="62" mass="6945">MKRALYMVLTAVVLLWTSPAAAADSPVKNQDLTGIFILITIGMFAVIIAVFVWFLNKYKKNK</sequence>
<feature type="transmembrane region" description="Helical" evidence="1">
    <location>
        <begin position="32"/>
        <end position="55"/>
    </location>
</feature>